<dbReference type="RefSeq" id="WP_104478001.1">
    <property type="nucleotide sequence ID" value="NZ_CP154825.1"/>
</dbReference>
<evidence type="ECO:0000313" key="1">
    <source>
        <dbReference type="EMBL" id="PPK69568.1"/>
    </source>
</evidence>
<dbReference type="Proteomes" id="UP000239203">
    <property type="component" value="Unassembled WGS sequence"/>
</dbReference>
<name>A0A2S6GWJ2_9PSEU</name>
<protein>
    <recommendedName>
        <fullName evidence="3">Excreted virulence factor EspC (Type VII ESX diderm)</fullName>
    </recommendedName>
</protein>
<sequence>MAQPGYKYVTDELAAHREHLNAVADSLNRTSAAAGSGGSVPNAFGIVGAFIPSLLQPMVTEAAELLRAGAESVDHTSAMMGGTVTDYTATESANTGNLAAISEVLG</sequence>
<organism evidence="1 2">
    <name type="scientific">Actinokineospora auranticolor</name>
    <dbReference type="NCBI Taxonomy" id="155976"/>
    <lineage>
        <taxon>Bacteria</taxon>
        <taxon>Bacillati</taxon>
        <taxon>Actinomycetota</taxon>
        <taxon>Actinomycetes</taxon>
        <taxon>Pseudonocardiales</taxon>
        <taxon>Pseudonocardiaceae</taxon>
        <taxon>Actinokineospora</taxon>
    </lineage>
</organism>
<keyword evidence="2" id="KW-1185">Reference proteome</keyword>
<comment type="caution">
    <text evidence="1">The sequence shown here is derived from an EMBL/GenBank/DDBJ whole genome shotgun (WGS) entry which is preliminary data.</text>
</comment>
<dbReference type="AlphaFoldDB" id="A0A2S6GWJ2"/>
<evidence type="ECO:0000313" key="2">
    <source>
        <dbReference type="Proteomes" id="UP000239203"/>
    </source>
</evidence>
<evidence type="ECO:0008006" key="3">
    <source>
        <dbReference type="Google" id="ProtNLM"/>
    </source>
</evidence>
<reference evidence="1 2" key="1">
    <citation type="submission" date="2018-02" db="EMBL/GenBank/DDBJ databases">
        <title>Genomic Encyclopedia of Archaeal and Bacterial Type Strains, Phase II (KMG-II): from individual species to whole genera.</title>
        <authorList>
            <person name="Goeker M."/>
        </authorList>
    </citation>
    <scope>NUCLEOTIDE SEQUENCE [LARGE SCALE GENOMIC DNA]</scope>
    <source>
        <strain evidence="1 2">YU 961-1</strain>
    </source>
</reference>
<proteinExistence type="predicted"/>
<dbReference type="EMBL" id="PTIX01000003">
    <property type="protein sequence ID" value="PPK69568.1"/>
    <property type="molecule type" value="Genomic_DNA"/>
</dbReference>
<gene>
    <name evidence="1" type="ORF">CLV40_103178</name>
</gene>
<accession>A0A2S6GWJ2</accession>